<dbReference type="Pfam" id="PF16874">
    <property type="entry name" value="Glyco_hydro_36C"/>
    <property type="match status" value="1"/>
</dbReference>
<evidence type="ECO:0000259" key="5">
    <source>
        <dbReference type="Pfam" id="PF16874"/>
    </source>
</evidence>
<keyword evidence="3" id="KW-0378">Hydrolase</keyword>
<dbReference type="EC" id="3.2.1.22" evidence="2"/>
<dbReference type="InterPro" id="IPR031705">
    <property type="entry name" value="Glyco_hydro_36_C"/>
</dbReference>
<dbReference type="InterPro" id="IPR038417">
    <property type="entry name" value="Alpga-gal_N_sf"/>
</dbReference>
<evidence type="ECO:0000259" key="6">
    <source>
        <dbReference type="Pfam" id="PF16875"/>
    </source>
</evidence>
<name>A0ABS0SRS3_9CAUL</name>
<dbReference type="Proteomes" id="UP000639859">
    <property type="component" value="Unassembled WGS sequence"/>
</dbReference>
<comment type="caution">
    <text evidence="7">The sequence shown here is derived from an EMBL/GenBank/DDBJ whole genome shotgun (WGS) entry which is preliminary data.</text>
</comment>
<dbReference type="InterPro" id="IPR050985">
    <property type="entry name" value="Alpha-glycosidase_related"/>
</dbReference>
<dbReference type="InterPro" id="IPR031704">
    <property type="entry name" value="Glyco_hydro_36_N"/>
</dbReference>
<comment type="catalytic activity">
    <reaction evidence="1">
        <text>Hydrolysis of terminal, non-reducing alpha-D-galactose residues in alpha-D-galactosides, including galactose oligosaccharides, galactomannans and galactolipids.</text>
        <dbReference type="EC" id="3.2.1.22"/>
    </reaction>
</comment>
<dbReference type="Gene3D" id="2.60.40.1180">
    <property type="entry name" value="Golgi alpha-mannosidase II"/>
    <property type="match status" value="1"/>
</dbReference>
<organism evidence="7 8">
    <name type="scientific">Caulobacter hibisci</name>
    <dbReference type="NCBI Taxonomy" id="2035993"/>
    <lineage>
        <taxon>Bacteria</taxon>
        <taxon>Pseudomonadati</taxon>
        <taxon>Pseudomonadota</taxon>
        <taxon>Alphaproteobacteria</taxon>
        <taxon>Caulobacterales</taxon>
        <taxon>Caulobacteraceae</taxon>
        <taxon>Caulobacter</taxon>
    </lineage>
</organism>
<accession>A0ABS0SRS3</accession>
<dbReference type="Gene3D" id="3.20.20.70">
    <property type="entry name" value="Aldolase class I"/>
    <property type="match status" value="1"/>
</dbReference>
<dbReference type="InterPro" id="IPR013785">
    <property type="entry name" value="Aldolase_TIM"/>
</dbReference>
<proteinExistence type="predicted"/>
<reference evidence="7 8" key="1">
    <citation type="submission" date="2020-11" db="EMBL/GenBank/DDBJ databases">
        <title>genome sequence of strain KACC 18849.</title>
        <authorList>
            <person name="Gao J."/>
            <person name="Zhang X."/>
        </authorList>
    </citation>
    <scope>NUCLEOTIDE SEQUENCE [LARGE SCALE GENOMIC DNA]</scope>
    <source>
        <strain evidence="7 8">KACC 18849</strain>
    </source>
</reference>
<dbReference type="RefSeq" id="WP_198574164.1">
    <property type="nucleotide sequence ID" value="NZ_JADWOX010000001.1"/>
</dbReference>
<dbReference type="PRINTS" id="PR00743">
    <property type="entry name" value="GLHYDRLASE36"/>
</dbReference>
<evidence type="ECO:0000256" key="3">
    <source>
        <dbReference type="ARBA" id="ARBA00022801"/>
    </source>
</evidence>
<evidence type="ECO:0000313" key="8">
    <source>
        <dbReference type="Proteomes" id="UP000639859"/>
    </source>
</evidence>
<dbReference type="Gene3D" id="2.70.98.60">
    <property type="entry name" value="alpha-galactosidase from lactobacil brevis"/>
    <property type="match status" value="1"/>
</dbReference>
<dbReference type="EMBL" id="JADWOX010000001">
    <property type="protein sequence ID" value="MBI1682196.1"/>
    <property type="molecule type" value="Genomic_DNA"/>
</dbReference>
<dbReference type="InterPro" id="IPR013780">
    <property type="entry name" value="Glyco_hydro_b"/>
</dbReference>
<keyword evidence="4" id="KW-0326">Glycosidase</keyword>
<dbReference type="InterPro" id="IPR002252">
    <property type="entry name" value="Glyco_hydro_36"/>
</dbReference>
<evidence type="ECO:0000256" key="2">
    <source>
        <dbReference type="ARBA" id="ARBA00012755"/>
    </source>
</evidence>
<feature type="domain" description="Glycosyl hydrolase family 36 C-terminal" evidence="5">
    <location>
        <begin position="612"/>
        <end position="694"/>
    </location>
</feature>
<dbReference type="Pfam" id="PF02065">
    <property type="entry name" value="Melibiase"/>
    <property type="match status" value="1"/>
</dbReference>
<feature type="domain" description="Glycosyl hydrolase family 36 N-terminal" evidence="6">
    <location>
        <begin position="23"/>
        <end position="254"/>
    </location>
</feature>
<sequence>MSPPFIRLDGRTTSLIVDCRGDAPAVLHWGPKLSPDLDPAELVLLATHEAAPCSPIAPAPLALSPLLGHGFPGSPGLQAHRDGLGWATFTRIERVERISPSVVEIVSIDDHDALTLVHRLELDADQDVLVATTKVINTGDQALTIDACPAPTLPLPPEATHLINLDGRWSGEFQMRRTPLGQGATVRENRRGRSSHDAFPGLIAECAPASEATGEVYGFHLGWSGNHRIHAETLSDARAFVQLGELFMPGEMRLAPGAAYDSPKLYAAWSDAGLSGLSRAYHDLVRARPEHARLRAKPRPVHYNTWEAVYFDHDQDKLAQLVDAAAAIGAERFVLDDGWFNGRRDDTAGLGDWYVDAGVYPNGLKPLTDRVLAAGMEFGLWVEPEMVNPASDLFRAHPEWVLGCAPAPQLSFRNQLVLDFGRAEVREHLYARLDALLTEHPIAYLKWDMNRDISHPGGQDGSAGAHAHVLGLYAVLDRLRTAHPAVEIESCASGGGRADLGVLERTDRIWTSDSNDALDRLSIQKGASLFLPAELMGAHVGPTDCHITGRRVSMATRVSTALFGHFGIEANLLALTDDERAELAEGVALHKTLRELIHTGDLHRLDRPANESAFGIVSKDRGQAVFSYTLVREQDAYFAGRLRLTGLDADARYQVRLVWPKAFVTRSSLVDVLRAGVALDGRNLMTVGLQLPRMHPQANFILRLERLP</sequence>
<evidence type="ECO:0000256" key="4">
    <source>
        <dbReference type="ARBA" id="ARBA00023295"/>
    </source>
</evidence>
<protein>
    <recommendedName>
        <fullName evidence="2">alpha-galactosidase</fullName>
        <ecNumber evidence="2">3.2.1.22</ecNumber>
    </recommendedName>
</protein>
<dbReference type="PANTHER" id="PTHR43053">
    <property type="entry name" value="GLYCOSIDASE FAMILY 31"/>
    <property type="match status" value="1"/>
</dbReference>
<dbReference type="CDD" id="cd14791">
    <property type="entry name" value="GH36"/>
    <property type="match status" value="1"/>
</dbReference>
<dbReference type="PANTHER" id="PTHR43053:SF3">
    <property type="entry name" value="ALPHA-GALACTOSIDASE C-RELATED"/>
    <property type="match status" value="1"/>
</dbReference>
<dbReference type="InterPro" id="IPR017853">
    <property type="entry name" value="GH"/>
</dbReference>
<keyword evidence="8" id="KW-1185">Reference proteome</keyword>
<evidence type="ECO:0000256" key="1">
    <source>
        <dbReference type="ARBA" id="ARBA00001255"/>
    </source>
</evidence>
<dbReference type="SUPFAM" id="SSF51445">
    <property type="entry name" value="(Trans)glycosidases"/>
    <property type="match status" value="1"/>
</dbReference>
<evidence type="ECO:0000313" key="7">
    <source>
        <dbReference type="EMBL" id="MBI1682196.1"/>
    </source>
</evidence>
<dbReference type="Pfam" id="PF16875">
    <property type="entry name" value="Glyco_hydro_36N"/>
    <property type="match status" value="1"/>
</dbReference>
<gene>
    <name evidence="7" type="ORF">I4Q42_00770</name>
</gene>